<reference evidence="1 2" key="1">
    <citation type="journal article" date="2024" name="Plant Biotechnol. J.">
        <title>Dendrobium thyrsiflorum genome and its molecular insights into genes involved in important horticultural traits.</title>
        <authorList>
            <person name="Chen B."/>
            <person name="Wang J.Y."/>
            <person name="Zheng P.J."/>
            <person name="Li K.L."/>
            <person name="Liang Y.M."/>
            <person name="Chen X.F."/>
            <person name="Zhang C."/>
            <person name="Zhao X."/>
            <person name="He X."/>
            <person name="Zhang G.Q."/>
            <person name="Liu Z.J."/>
            <person name="Xu Q."/>
        </authorList>
    </citation>
    <scope>NUCLEOTIDE SEQUENCE [LARGE SCALE GENOMIC DNA]</scope>
    <source>
        <strain evidence="1">GZMU011</strain>
    </source>
</reference>
<dbReference type="EMBL" id="JANQDX010000016">
    <property type="protein sequence ID" value="KAL0909747.1"/>
    <property type="molecule type" value="Genomic_DNA"/>
</dbReference>
<name>A0ABD0UHE7_DENTH</name>
<gene>
    <name evidence="1" type="ORF">M5K25_020643</name>
</gene>
<evidence type="ECO:0000313" key="2">
    <source>
        <dbReference type="Proteomes" id="UP001552299"/>
    </source>
</evidence>
<dbReference type="Proteomes" id="UP001552299">
    <property type="component" value="Unassembled WGS sequence"/>
</dbReference>
<evidence type="ECO:0000313" key="1">
    <source>
        <dbReference type="EMBL" id="KAL0909747.1"/>
    </source>
</evidence>
<keyword evidence="2" id="KW-1185">Reference proteome</keyword>
<dbReference type="AlphaFoldDB" id="A0ABD0UHE7"/>
<accession>A0ABD0UHE7</accession>
<organism evidence="1 2">
    <name type="scientific">Dendrobium thyrsiflorum</name>
    <name type="common">Pinecone-like raceme dendrobium</name>
    <name type="synonym">Orchid</name>
    <dbReference type="NCBI Taxonomy" id="117978"/>
    <lineage>
        <taxon>Eukaryota</taxon>
        <taxon>Viridiplantae</taxon>
        <taxon>Streptophyta</taxon>
        <taxon>Embryophyta</taxon>
        <taxon>Tracheophyta</taxon>
        <taxon>Spermatophyta</taxon>
        <taxon>Magnoliopsida</taxon>
        <taxon>Liliopsida</taxon>
        <taxon>Asparagales</taxon>
        <taxon>Orchidaceae</taxon>
        <taxon>Epidendroideae</taxon>
        <taxon>Malaxideae</taxon>
        <taxon>Dendrobiinae</taxon>
        <taxon>Dendrobium</taxon>
    </lineage>
</organism>
<protein>
    <submittedName>
        <fullName evidence="1">Uncharacterized protein</fullName>
    </submittedName>
</protein>
<proteinExistence type="predicted"/>
<comment type="caution">
    <text evidence="1">The sequence shown here is derived from an EMBL/GenBank/DDBJ whole genome shotgun (WGS) entry which is preliminary data.</text>
</comment>
<sequence length="231" mass="25864">MLYINKGQSISTEINCLLLAFTNSLLSTSSKRKFCVTKDGYVVVSIISEIILCGHRTDGTVRNSYIFFNIKEPLDDGCEGLMLYIITIISYKLCVMIEVFLYHGPLRSKSSERLFIEIFSGTSPISFWDLKTTTHHGMASLWISEEEIVALAAHFEYSLVEFVAPVDNTNVTSNGFYGGKNMDDVVDSNVGKPIIHLEPQRLSNPMEDSSFFYVSNKPLAVVEPKYGALKC</sequence>